<name>A0ABU4WHX2_9BACT</name>
<organism evidence="3 4">
    <name type="scientific">Intestinicryptomonas porci</name>
    <dbReference type="NCBI Taxonomy" id="2926320"/>
    <lineage>
        <taxon>Bacteria</taxon>
        <taxon>Pseudomonadati</taxon>
        <taxon>Verrucomicrobiota</taxon>
        <taxon>Opitutia</taxon>
        <taxon>Opitutales</taxon>
        <taxon>Intestinicryptomonaceae</taxon>
        <taxon>Intestinicryptomonas</taxon>
    </lineage>
</organism>
<reference evidence="3 4" key="1">
    <citation type="submission" date="2022-03" db="EMBL/GenBank/DDBJ databases">
        <title>Novel taxa within the pig intestine.</title>
        <authorList>
            <person name="Wylensek D."/>
            <person name="Bishof K."/>
            <person name="Afrizal A."/>
            <person name="Clavel T."/>
        </authorList>
    </citation>
    <scope>NUCLEOTIDE SEQUENCE [LARGE SCALE GENOMIC DNA]</scope>
    <source>
        <strain evidence="3 4">CLA-KB-P66</strain>
    </source>
</reference>
<dbReference type="SUPFAM" id="SSF56349">
    <property type="entry name" value="DNA breaking-rejoining enzymes"/>
    <property type="match status" value="1"/>
</dbReference>
<evidence type="ECO:0000256" key="2">
    <source>
        <dbReference type="ARBA" id="ARBA00023172"/>
    </source>
</evidence>
<dbReference type="RefSeq" id="WP_370397615.1">
    <property type="nucleotide sequence ID" value="NZ_JALBUT010000010.1"/>
</dbReference>
<gene>
    <name evidence="3" type="ORF">MOX91_08260</name>
</gene>
<dbReference type="Gene3D" id="1.10.150.130">
    <property type="match status" value="1"/>
</dbReference>
<dbReference type="EMBL" id="JALBUT010000010">
    <property type="protein sequence ID" value="MDX8416161.1"/>
    <property type="molecule type" value="Genomic_DNA"/>
</dbReference>
<keyword evidence="4" id="KW-1185">Reference proteome</keyword>
<evidence type="ECO:0000256" key="1">
    <source>
        <dbReference type="ARBA" id="ARBA00023125"/>
    </source>
</evidence>
<protein>
    <recommendedName>
        <fullName evidence="5">Core-binding (CB) domain-containing protein</fullName>
    </recommendedName>
</protein>
<dbReference type="InterPro" id="IPR010998">
    <property type="entry name" value="Integrase_recombinase_N"/>
</dbReference>
<proteinExistence type="predicted"/>
<keyword evidence="1" id="KW-0238">DNA-binding</keyword>
<dbReference type="Proteomes" id="UP001275932">
    <property type="component" value="Unassembled WGS sequence"/>
</dbReference>
<sequence length="338" mass="40105">MAKITKRYCGGRKSPYQLTWCEQGSRHSRFFETERERDEFLRANDYLEKSSFQSLMRLDMDTISDIARIESMRGKITFREIWEFWERNHTAKRVLKLWDACYEYLRDMQANAKVIRSHFIHVRRILEVLVESFGERQVEDITRDELEGWLKNLPYAPITVKNYRSCLCATWRWFEKHELVSKNVAKLIDCPNIEMGEIGILTVEETERLLRANEKIDPEVCGLMALGLFAGMRTSAIARVAYDEITMRQGILTPAEKTKKNRRNYIENLPDNLWAWLERTPKTAFGWCERKWKKRRESTLRRAGLLVNGKQLKTPNENGKFPQNRIPPHNAFWRSFES</sequence>
<dbReference type="InterPro" id="IPR013762">
    <property type="entry name" value="Integrase-like_cat_sf"/>
</dbReference>
<comment type="caution">
    <text evidence="3">The sequence shown here is derived from an EMBL/GenBank/DDBJ whole genome shotgun (WGS) entry which is preliminary data.</text>
</comment>
<evidence type="ECO:0008006" key="5">
    <source>
        <dbReference type="Google" id="ProtNLM"/>
    </source>
</evidence>
<dbReference type="InterPro" id="IPR011010">
    <property type="entry name" value="DNA_brk_join_enz"/>
</dbReference>
<keyword evidence="2" id="KW-0233">DNA recombination</keyword>
<accession>A0ABU4WHX2</accession>
<evidence type="ECO:0000313" key="4">
    <source>
        <dbReference type="Proteomes" id="UP001275932"/>
    </source>
</evidence>
<dbReference type="Gene3D" id="1.10.443.10">
    <property type="entry name" value="Intergrase catalytic core"/>
    <property type="match status" value="1"/>
</dbReference>
<evidence type="ECO:0000313" key="3">
    <source>
        <dbReference type="EMBL" id="MDX8416161.1"/>
    </source>
</evidence>